<gene>
    <name evidence="2" type="ORF">SAMN04489712_1345</name>
</gene>
<evidence type="ECO:0000313" key="2">
    <source>
        <dbReference type="EMBL" id="SEG92468.1"/>
    </source>
</evidence>
<sequence length="326" mass="34534">MGHGGGDVAVAWVTAIGPAIAQVDYRLEASAGCGLSREHGHAAEAEAQAGYRMDEADRLTWFGGGLAEVGITAGAALAGEADKAKARALMDGVHPQTGERLVEPKRAAHPRGKLPAAPFLAAVEELAAARGVPATEVAASRWGRARLAQMTRMVAREGETHRVAVKDLERLAGALGVDLGAVYEARELTVARAHRAETVRVGDRGFDLTIDIPKTPSVWWALADPQAAALLQNAFREAVTETLAEVERWCGYVMRGKHGDGRTARRIPTSGLLGWVMWHDVARPVAGQTPDPHLHAHAVIAHMVCGADGRWSTLATAAGSSTGMWR</sequence>
<evidence type="ECO:0000259" key="1">
    <source>
        <dbReference type="Pfam" id="PF08751"/>
    </source>
</evidence>
<dbReference type="AlphaFoldDB" id="A0A1H6E421"/>
<organism evidence="2 3">
    <name type="scientific">Thermomonospora echinospora</name>
    <dbReference type="NCBI Taxonomy" id="1992"/>
    <lineage>
        <taxon>Bacteria</taxon>
        <taxon>Bacillati</taxon>
        <taxon>Actinomycetota</taxon>
        <taxon>Actinomycetes</taxon>
        <taxon>Streptosporangiales</taxon>
        <taxon>Thermomonosporaceae</taxon>
        <taxon>Thermomonospora</taxon>
    </lineage>
</organism>
<keyword evidence="3" id="KW-1185">Reference proteome</keyword>
<dbReference type="Proteomes" id="UP000236723">
    <property type="component" value="Unassembled WGS sequence"/>
</dbReference>
<feature type="domain" description="TrwC relaxase" evidence="1">
    <location>
        <begin position="46"/>
        <end position="317"/>
    </location>
</feature>
<reference evidence="3" key="1">
    <citation type="submission" date="2016-10" db="EMBL/GenBank/DDBJ databases">
        <authorList>
            <person name="Varghese N."/>
            <person name="Submissions S."/>
        </authorList>
    </citation>
    <scope>NUCLEOTIDE SEQUENCE [LARGE SCALE GENOMIC DNA]</scope>
    <source>
        <strain evidence="3">DSM 43163</strain>
    </source>
</reference>
<dbReference type="InterPro" id="IPR014862">
    <property type="entry name" value="TrwC"/>
</dbReference>
<dbReference type="Pfam" id="PF08751">
    <property type="entry name" value="TrwC"/>
    <property type="match status" value="1"/>
</dbReference>
<protein>
    <submittedName>
        <fullName evidence="2">Conjugative relaxase domain-containing protein, TrwC/TraI family</fullName>
    </submittedName>
</protein>
<evidence type="ECO:0000313" key="3">
    <source>
        <dbReference type="Proteomes" id="UP000236723"/>
    </source>
</evidence>
<accession>A0A1H6E421</accession>
<proteinExistence type="predicted"/>
<dbReference type="EMBL" id="FNVO01000034">
    <property type="protein sequence ID" value="SEG92468.1"/>
    <property type="molecule type" value="Genomic_DNA"/>
</dbReference>
<name>A0A1H6E421_9ACTN</name>
<dbReference type="SUPFAM" id="SSF55464">
    <property type="entry name" value="Origin of replication-binding domain, RBD-like"/>
    <property type="match status" value="1"/>
</dbReference>